<protein>
    <submittedName>
        <fullName evidence="1">Unnamed protein product</fullName>
    </submittedName>
</protein>
<reference evidence="1" key="1">
    <citation type="submission" date="2023-04" db="EMBL/GenBank/DDBJ databases">
        <title>Ambrosiozyma monospora NBRC 10751.</title>
        <authorList>
            <person name="Ichikawa N."/>
            <person name="Sato H."/>
            <person name="Tonouchi N."/>
        </authorList>
    </citation>
    <scope>NUCLEOTIDE SEQUENCE</scope>
    <source>
        <strain evidence="1">NBRC 10751</strain>
    </source>
</reference>
<gene>
    <name evidence="1" type="ORF">Amon02_000469200</name>
</gene>
<accession>A0ACB5T4M7</accession>
<dbReference type="EMBL" id="BSXS01003282">
    <property type="protein sequence ID" value="GME80970.1"/>
    <property type="molecule type" value="Genomic_DNA"/>
</dbReference>
<proteinExistence type="predicted"/>
<sequence length="626" mass="71224">MKFSSTLLSVLSVATAVLAEEVKVFNWTTGWKDLNPDGVKERPVITCNGEWPWPQVRVNKGDRVIIYLNNGFENETTSLHVHGLFQHNTTQMDGPPMLNQCSIMPGDTMIYNFTVPDQVGSFWYHSHSEGQYMDGMRGTFIIEDPDGYPYDYDEEVTLTVSEWYHELIDVLHPKFLNRYNPTGAEPIPQNLLFNDTMNGTWHVKPDTTYLMRIINIGGFNSQYLWMEDHDFEVVAVDGIYVEKNVTDVLYITVAQRYDVLIHTKNDTSKNYAFMQKFDEDMLDVIPTDLELNRTNTIMYNEDAPLPEQIYLDAYEFLDDFYLKPLEEMELLPEPDHVVTITVAMDNLGDGVNYAFFNNITHVTPLVPVLGTVLSAGEDATNPAVYGSNTNTFVLQKDEIVEIVLNNNDPGKHPFHLHGHVFQIVDRGDDYTDAPEPVPYTANDSYVEPEFPSVRDVLYVRPNSYFRIRFKADNPGIWFFHCHLEWHLLQGLSMVFVEDPLAIQQNEELTDNWKQVCEASNQSYVGNAAGNTQNFLDLTGEAVQVKPLPDGFTARGIVAFVFSCIAGILGIIAICVYGMSDIPNLEQRVLDDFNMESKELLNDEDEEEIELQHQSSSSSNSKAKDSN</sequence>
<comment type="caution">
    <text evidence="1">The sequence shown here is derived from an EMBL/GenBank/DDBJ whole genome shotgun (WGS) entry which is preliminary data.</text>
</comment>
<dbReference type="Proteomes" id="UP001165064">
    <property type="component" value="Unassembled WGS sequence"/>
</dbReference>
<keyword evidence="2" id="KW-1185">Reference proteome</keyword>
<evidence type="ECO:0000313" key="2">
    <source>
        <dbReference type="Proteomes" id="UP001165064"/>
    </source>
</evidence>
<organism evidence="1 2">
    <name type="scientific">Ambrosiozyma monospora</name>
    <name type="common">Yeast</name>
    <name type="synonym">Endomycopsis monosporus</name>
    <dbReference type="NCBI Taxonomy" id="43982"/>
    <lineage>
        <taxon>Eukaryota</taxon>
        <taxon>Fungi</taxon>
        <taxon>Dikarya</taxon>
        <taxon>Ascomycota</taxon>
        <taxon>Saccharomycotina</taxon>
        <taxon>Pichiomycetes</taxon>
        <taxon>Pichiales</taxon>
        <taxon>Pichiaceae</taxon>
        <taxon>Ambrosiozyma</taxon>
    </lineage>
</organism>
<name>A0ACB5T4M7_AMBMO</name>
<evidence type="ECO:0000313" key="1">
    <source>
        <dbReference type="EMBL" id="GME80970.1"/>
    </source>
</evidence>